<dbReference type="InterPro" id="IPR052128">
    <property type="entry name" value="Oxidoreductase_NAD-binding"/>
</dbReference>
<accession>A0A1V6Z908</accession>
<evidence type="ECO:0000256" key="3">
    <source>
        <dbReference type="SAM" id="MobiDB-lite"/>
    </source>
</evidence>
<dbReference type="Gene3D" id="2.40.30.10">
    <property type="entry name" value="Translation factors"/>
    <property type="match status" value="1"/>
</dbReference>
<dbReference type="InterPro" id="IPR017927">
    <property type="entry name" value="FAD-bd_FR_type"/>
</dbReference>
<dbReference type="InterPro" id="IPR017938">
    <property type="entry name" value="Riboflavin_synthase-like_b-brl"/>
</dbReference>
<dbReference type="GO" id="GO:0005739">
    <property type="term" value="C:mitochondrion"/>
    <property type="evidence" value="ECO:0007669"/>
    <property type="project" value="TreeGrafter"/>
</dbReference>
<dbReference type="OrthoDB" id="436496at2759"/>
<name>A0A1V6Z908_PENNA</name>
<feature type="region of interest" description="Disordered" evidence="3">
    <location>
        <begin position="136"/>
        <end position="156"/>
    </location>
</feature>
<protein>
    <recommendedName>
        <fullName evidence="4">FAD-binding FR-type domain-containing protein</fullName>
    </recommendedName>
</protein>
<dbReference type="AlphaFoldDB" id="A0A1V6Z908"/>
<evidence type="ECO:0000256" key="2">
    <source>
        <dbReference type="ARBA" id="ARBA00023027"/>
    </source>
</evidence>
<dbReference type="SUPFAM" id="SSF63380">
    <property type="entry name" value="Riboflavin synthase domain-like"/>
    <property type="match status" value="1"/>
</dbReference>
<sequence>MKSLSLCSLALRSTVPLRIIRPITRPSQLGFRSISRTTGQMTSQRDESIPHELRTAAEPRQNRLYPVRLSHIEQVNPSVRLLQFTLPSQENNDNNQQPFSFLPGQWLDVHIPSIAQAGGFTITSIPADAEVLPPPEASIGSLAGEALEPSSESQGRPPYVELAVQDSASNPSAAWLWRPKEEILGKELNIRVGGSFVWPPTGISINDVKNVVFVAGGVGINPLISMLSHLNNNEPHTANPTIHILYSSRLPQGQGTGSADAILDQILFLPRLRQIIRSQESSHRLHISLDLFLTDLASSSDLLSSGSPSDLKIHPDRISDHDLRSAAVGTGGELDSQGTVCYVCGPPDMTDSIVEKLVEILGDGGKQRVFFEKWW</sequence>
<dbReference type="SUPFAM" id="SSF52343">
    <property type="entry name" value="Ferredoxin reductase-like, C-terminal NADP-linked domain"/>
    <property type="match status" value="1"/>
</dbReference>
<dbReference type="Gene3D" id="3.40.50.80">
    <property type="entry name" value="Nucleotide-binding domain of ferredoxin-NADP reductase (FNR) module"/>
    <property type="match status" value="1"/>
</dbReference>
<dbReference type="EMBL" id="MOOB01000001">
    <property type="protein sequence ID" value="OQE96166.1"/>
    <property type="molecule type" value="Genomic_DNA"/>
</dbReference>
<keyword evidence="6" id="KW-1185">Reference proteome</keyword>
<evidence type="ECO:0000259" key="4">
    <source>
        <dbReference type="PROSITE" id="PS51384"/>
    </source>
</evidence>
<comment type="caution">
    <text evidence="5">The sequence shown here is derived from an EMBL/GenBank/DDBJ whole genome shotgun (WGS) entry which is preliminary data.</text>
</comment>
<dbReference type="PROSITE" id="PS51384">
    <property type="entry name" value="FAD_FR"/>
    <property type="match status" value="1"/>
</dbReference>
<dbReference type="GO" id="GO:0016491">
    <property type="term" value="F:oxidoreductase activity"/>
    <property type="evidence" value="ECO:0007669"/>
    <property type="project" value="UniProtKB-KW"/>
</dbReference>
<proteinExistence type="predicted"/>
<organism evidence="5 6">
    <name type="scientific">Penicillium nalgiovense</name>
    <dbReference type="NCBI Taxonomy" id="60175"/>
    <lineage>
        <taxon>Eukaryota</taxon>
        <taxon>Fungi</taxon>
        <taxon>Dikarya</taxon>
        <taxon>Ascomycota</taxon>
        <taxon>Pezizomycotina</taxon>
        <taxon>Eurotiomycetes</taxon>
        <taxon>Eurotiomycetidae</taxon>
        <taxon>Eurotiales</taxon>
        <taxon>Aspergillaceae</taxon>
        <taxon>Penicillium</taxon>
    </lineage>
</organism>
<dbReference type="CDD" id="cd00322">
    <property type="entry name" value="FNR_like"/>
    <property type="match status" value="1"/>
</dbReference>
<evidence type="ECO:0000313" key="5">
    <source>
        <dbReference type="EMBL" id="OQE96166.1"/>
    </source>
</evidence>
<evidence type="ECO:0000313" key="6">
    <source>
        <dbReference type="Proteomes" id="UP000191691"/>
    </source>
</evidence>
<evidence type="ECO:0000256" key="1">
    <source>
        <dbReference type="ARBA" id="ARBA00023002"/>
    </source>
</evidence>
<dbReference type="OMA" id="WIDFFIP"/>
<dbReference type="STRING" id="60175.A0A1V6Z908"/>
<keyword evidence="1" id="KW-0560">Oxidoreductase</keyword>
<reference evidence="6" key="1">
    <citation type="journal article" date="2017" name="Nat. Microbiol.">
        <title>Global analysis of biosynthetic gene clusters reveals vast potential of secondary metabolite production in Penicillium species.</title>
        <authorList>
            <person name="Nielsen J.C."/>
            <person name="Grijseels S."/>
            <person name="Prigent S."/>
            <person name="Ji B."/>
            <person name="Dainat J."/>
            <person name="Nielsen K.F."/>
            <person name="Frisvad J.C."/>
            <person name="Workman M."/>
            <person name="Nielsen J."/>
        </authorList>
    </citation>
    <scope>NUCLEOTIDE SEQUENCE [LARGE SCALE GENOMIC DNA]</scope>
    <source>
        <strain evidence="6">IBT 13039</strain>
    </source>
</reference>
<dbReference type="Proteomes" id="UP000191691">
    <property type="component" value="Unassembled WGS sequence"/>
</dbReference>
<feature type="domain" description="FAD-binding FR-type" evidence="4">
    <location>
        <begin position="62"/>
        <end position="207"/>
    </location>
</feature>
<dbReference type="PANTHER" id="PTHR46505:SF1">
    <property type="entry name" value="OXIDOREDUCTASE NAD-BINDING DOMAIN-CONTAINING PROTEIN 1"/>
    <property type="match status" value="1"/>
</dbReference>
<gene>
    <name evidence="5" type="ORF">PENNAL_c0001G08631</name>
</gene>
<dbReference type="PANTHER" id="PTHR46505">
    <property type="entry name" value="OXIDOREDUCTASE NAD-BINDING DOMAIN-CONTAINING PROTEIN 1"/>
    <property type="match status" value="1"/>
</dbReference>
<keyword evidence="2" id="KW-0520">NAD</keyword>
<dbReference type="InterPro" id="IPR039261">
    <property type="entry name" value="FNR_nucleotide-bd"/>
</dbReference>